<dbReference type="RefSeq" id="WP_142235742.1">
    <property type="nucleotide sequence ID" value="NZ_AP019700.1"/>
</dbReference>
<sequence>MTPVPPSFAGDPVPAVREVDATGPVAAIFADLRATLGVPLVNLVWRHLATMPAALDWCWSSVKPLYASGAVAGEMGRMHARMVLPDVPRLPAAALRAVGLDATAEGNVAAMLRSYDRGNSMNLLAFMAMLARLDGAPAGTAPQRADLPPLAGDLLPLLDLARMEPPVAELAVALNRIGQPGGVDGPILASLYRHLAHWPAYMALAWTVLEPLDRRGDLAAAIATTRSAAQAGGRALLAEMPAARDEPGPEARAFVRAGLSLFADHGIARMTTVGRLLLAAHPES</sequence>
<dbReference type="EMBL" id="RJKX01000011">
    <property type="protein sequence ID" value="ROQ01194.1"/>
    <property type="molecule type" value="Genomic_DNA"/>
</dbReference>
<dbReference type="AlphaFoldDB" id="A0A3N1M107"/>
<organism evidence="1 2">
    <name type="scientific">Stella humosa</name>
    <dbReference type="NCBI Taxonomy" id="94"/>
    <lineage>
        <taxon>Bacteria</taxon>
        <taxon>Pseudomonadati</taxon>
        <taxon>Pseudomonadota</taxon>
        <taxon>Alphaproteobacteria</taxon>
        <taxon>Rhodospirillales</taxon>
        <taxon>Stellaceae</taxon>
        <taxon>Stella</taxon>
    </lineage>
</organism>
<dbReference type="Proteomes" id="UP000278222">
    <property type="component" value="Unassembled WGS sequence"/>
</dbReference>
<reference evidence="1 2" key="1">
    <citation type="submission" date="2018-11" db="EMBL/GenBank/DDBJ databases">
        <title>Genomic Encyclopedia of Type Strains, Phase IV (KMG-IV): sequencing the most valuable type-strain genomes for metagenomic binning, comparative biology and taxonomic classification.</title>
        <authorList>
            <person name="Goeker M."/>
        </authorList>
    </citation>
    <scope>NUCLEOTIDE SEQUENCE [LARGE SCALE GENOMIC DNA]</scope>
    <source>
        <strain evidence="1 2">DSM 5900</strain>
    </source>
</reference>
<comment type="caution">
    <text evidence="1">The sequence shown here is derived from an EMBL/GenBank/DDBJ whole genome shotgun (WGS) entry which is preliminary data.</text>
</comment>
<proteinExistence type="predicted"/>
<evidence type="ECO:0000313" key="2">
    <source>
        <dbReference type="Proteomes" id="UP000278222"/>
    </source>
</evidence>
<keyword evidence="2" id="KW-1185">Reference proteome</keyword>
<evidence type="ECO:0000313" key="1">
    <source>
        <dbReference type="EMBL" id="ROQ01194.1"/>
    </source>
</evidence>
<protein>
    <submittedName>
        <fullName evidence="1">Uncharacterized protein</fullName>
    </submittedName>
</protein>
<name>A0A3N1M107_9PROT</name>
<accession>A0A3N1M107</accession>
<dbReference type="OrthoDB" id="3574324at2"/>
<dbReference type="InterPro" id="IPR029032">
    <property type="entry name" value="AhpD-like"/>
</dbReference>
<dbReference type="Gene3D" id="1.20.1290.10">
    <property type="entry name" value="AhpD-like"/>
    <property type="match status" value="1"/>
</dbReference>
<gene>
    <name evidence="1" type="ORF">EDC65_0372</name>
</gene>